<evidence type="ECO:0000313" key="5">
    <source>
        <dbReference type="Proteomes" id="UP000199627"/>
    </source>
</evidence>
<protein>
    <submittedName>
        <fullName evidence="4">CubicO group peptidase, beta-lactamase class C family</fullName>
    </submittedName>
</protein>
<comment type="similarity">
    <text evidence="1">Belongs to the beta-lactamase family.</text>
</comment>
<dbReference type="RefSeq" id="WP_089756786.1">
    <property type="nucleotide sequence ID" value="NZ_FNKL01000004.1"/>
</dbReference>
<feature type="signal peptide" evidence="2">
    <location>
        <begin position="1"/>
        <end position="21"/>
    </location>
</feature>
<evidence type="ECO:0000313" key="4">
    <source>
        <dbReference type="EMBL" id="SDR04738.1"/>
    </source>
</evidence>
<dbReference type="Proteomes" id="UP000199627">
    <property type="component" value="Unassembled WGS sequence"/>
</dbReference>
<gene>
    <name evidence="4" type="ORF">SAMN05421664_3279</name>
</gene>
<dbReference type="STRING" id="311333.SAMN05421664_3279"/>
<dbReference type="EMBL" id="FNKL01000004">
    <property type="protein sequence ID" value="SDR04738.1"/>
    <property type="molecule type" value="Genomic_DNA"/>
</dbReference>
<feature type="domain" description="Beta-lactamase-related" evidence="3">
    <location>
        <begin position="43"/>
        <end position="355"/>
    </location>
</feature>
<organism evidence="4 5">
    <name type="scientific">Chryseobacterium soldanellicola</name>
    <dbReference type="NCBI Taxonomy" id="311333"/>
    <lineage>
        <taxon>Bacteria</taxon>
        <taxon>Pseudomonadati</taxon>
        <taxon>Bacteroidota</taxon>
        <taxon>Flavobacteriia</taxon>
        <taxon>Flavobacteriales</taxon>
        <taxon>Weeksellaceae</taxon>
        <taxon>Chryseobacterium group</taxon>
        <taxon>Chryseobacterium</taxon>
    </lineage>
</organism>
<name>A0A1H1FVJ4_9FLAO</name>
<dbReference type="SUPFAM" id="SSF56601">
    <property type="entry name" value="beta-lactamase/transpeptidase-like"/>
    <property type="match status" value="1"/>
</dbReference>
<feature type="chain" id="PRO_5011679024" evidence="2">
    <location>
        <begin position="22"/>
        <end position="370"/>
    </location>
</feature>
<dbReference type="Pfam" id="PF00144">
    <property type="entry name" value="Beta-lactamase"/>
    <property type="match status" value="1"/>
</dbReference>
<evidence type="ECO:0000256" key="1">
    <source>
        <dbReference type="ARBA" id="ARBA00038473"/>
    </source>
</evidence>
<proteinExistence type="inferred from homology"/>
<dbReference type="PANTHER" id="PTHR22935:SF95">
    <property type="entry name" value="BETA-LACTAMASE-LIKE 1-RELATED"/>
    <property type="match status" value="1"/>
</dbReference>
<dbReference type="InterPro" id="IPR012338">
    <property type="entry name" value="Beta-lactam/transpept-like"/>
</dbReference>
<dbReference type="AlphaFoldDB" id="A0A1H1FVJ4"/>
<dbReference type="PANTHER" id="PTHR22935">
    <property type="entry name" value="PENICILLIN-BINDING PROTEIN"/>
    <property type="match status" value="1"/>
</dbReference>
<sequence length="370" mass="41713">MKTFLAIVFSFLMLTGSFAQEAQMINLKISTDNPMRNRLDSLIDQRVKTYFKDKRAVGLSLGVVISGKTSFYNYGETAQGNQILPSETTLYEIGSMTKTFTGILLAQAVLDKKVALDDDIRKYIKGDYPNLTYKGTPIRIRDLANHTSRITRIFPNLWERKNYKEDNPYSDYTRQLLYQGLHEMKMDTIPGSLYSYSNMAVGLLGCILEDAYKEQYFNLISRYILSPLKMESTRINLTGIPPKGIAYPHNANREVVPFWDVPELPALGALRSNTMDMVKYIIANNAEKLQPIALSHKPTFGNAREGMGMNWFIHTTPEGYQVFEHSGGTGGSRSSLQCLPKLNSGFVLLSNSLADRNGLEKELLAIVQTR</sequence>
<accession>A0A1H1FVJ4</accession>
<evidence type="ECO:0000256" key="2">
    <source>
        <dbReference type="SAM" id="SignalP"/>
    </source>
</evidence>
<keyword evidence="2" id="KW-0732">Signal</keyword>
<dbReference type="InterPro" id="IPR051478">
    <property type="entry name" value="Beta-lactamase-like_AB/R"/>
</dbReference>
<reference evidence="5" key="1">
    <citation type="submission" date="2016-10" db="EMBL/GenBank/DDBJ databases">
        <authorList>
            <person name="Varghese N."/>
            <person name="Submissions S."/>
        </authorList>
    </citation>
    <scope>NUCLEOTIDE SEQUENCE [LARGE SCALE GENOMIC DNA]</scope>
    <source>
        <strain evidence="5">DSM 17072</strain>
    </source>
</reference>
<keyword evidence="5" id="KW-1185">Reference proteome</keyword>
<dbReference type="Gene3D" id="3.40.710.10">
    <property type="entry name" value="DD-peptidase/beta-lactamase superfamily"/>
    <property type="match status" value="1"/>
</dbReference>
<dbReference type="OrthoDB" id="9793489at2"/>
<evidence type="ECO:0000259" key="3">
    <source>
        <dbReference type="Pfam" id="PF00144"/>
    </source>
</evidence>
<dbReference type="InterPro" id="IPR001466">
    <property type="entry name" value="Beta-lactam-related"/>
</dbReference>